<keyword evidence="1" id="KW-1133">Transmembrane helix</keyword>
<reference evidence="2 3" key="1">
    <citation type="submission" date="2018-01" db="EMBL/GenBank/DDBJ databases">
        <title>The whole genome sequencing and assembly of Halobacillus litoralis ERB031 strain.</title>
        <authorList>
            <person name="Lee S.-J."/>
            <person name="Park M.-K."/>
            <person name="Kim J.-Y."/>
            <person name="Lee Y.-J."/>
            <person name="Yi H."/>
            <person name="Bahn Y.-S."/>
            <person name="Kim J.F."/>
            <person name="Lee D.-W."/>
        </authorList>
    </citation>
    <scope>NUCLEOTIDE SEQUENCE [LARGE SCALE GENOMIC DNA]</scope>
    <source>
        <strain evidence="2 3">ERB 031</strain>
    </source>
</reference>
<dbReference type="Proteomes" id="UP000287756">
    <property type="component" value="Chromosome"/>
</dbReference>
<dbReference type="OrthoDB" id="2971289at2"/>
<evidence type="ECO:0000256" key="1">
    <source>
        <dbReference type="SAM" id="Phobius"/>
    </source>
</evidence>
<dbReference type="RefSeq" id="WP_128522558.1">
    <property type="nucleotide sequence ID" value="NZ_CANLVY010000004.1"/>
</dbReference>
<proteinExistence type="predicted"/>
<dbReference type="KEGG" id="hli:HLI_00560"/>
<protein>
    <recommendedName>
        <fullName evidence="4">Sporulation protein YpjB</fullName>
    </recommendedName>
</protein>
<evidence type="ECO:0000313" key="3">
    <source>
        <dbReference type="Proteomes" id="UP000287756"/>
    </source>
</evidence>
<evidence type="ECO:0008006" key="4">
    <source>
        <dbReference type="Google" id="ProtNLM"/>
    </source>
</evidence>
<feature type="transmembrane region" description="Helical" evidence="1">
    <location>
        <begin position="192"/>
        <end position="213"/>
    </location>
</feature>
<gene>
    <name evidence="2" type="ORF">HLI_00560</name>
</gene>
<sequence length="231" mass="26528">MGRAIIILCSLIFTLIPLSQIEGTEKNLSSWESFITQYNWLVMDEKYELADRLLNNRLPEMEQYVQTLSPRHQDTWRQLNETPAINSETKRSEQIIVFIEIFTSSQPHEIVREKLEVLSSSIENPQNSSLELNELWENISPAVSTIYEAEVVDTAKVSFNKLTVKDSMNERKQLIAHLNKIKQTDDGIAGDAVIWTAFIVGGTILITLLYVSLRQFKSRSKIRHMVKSDNS</sequence>
<keyword evidence="1" id="KW-0472">Membrane</keyword>
<evidence type="ECO:0000313" key="2">
    <source>
        <dbReference type="EMBL" id="QAS50796.1"/>
    </source>
</evidence>
<organism evidence="2 3">
    <name type="scientific">Halobacillus litoralis</name>
    <dbReference type="NCBI Taxonomy" id="45668"/>
    <lineage>
        <taxon>Bacteria</taxon>
        <taxon>Bacillati</taxon>
        <taxon>Bacillota</taxon>
        <taxon>Bacilli</taxon>
        <taxon>Bacillales</taxon>
        <taxon>Bacillaceae</taxon>
        <taxon>Halobacillus</taxon>
    </lineage>
</organism>
<accession>A0A410M865</accession>
<name>A0A410M865_9BACI</name>
<dbReference type="AlphaFoldDB" id="A0A410M865"/>
<dbReference type="EMBL" id="CP026118">
    <property type="protein sequence ID" value="QAS50796.1"/>
    <property type="molecule type" value="Genomic_DNA"/>
</dbReference>
<keyword evidence="1" id="KW-0812">Transmembrane</keyword>